<evidence type="ECO:0000313" key="2">
    <source>
        <dbReference type="EMBL" id="UJO24896.1"/>
    </source>
</evidence>
<dbReference type="AlphaFoldDB" id="A0A9Q8UWD3"/>
<organism evidence="2 3">
    <name type="scientific">Passalora fulva</name>
    <name type="common">Tomato leaf mold</name>
    <name type="synonym">Cladosporium fulvum</name>
    <dbReference type="NCBI Taxonomy" id="5499"/>
    <lineage>
        <taxon>Eukaryota</taxon>
        <taxon>Fungi</taxon>
        <taxon>Dikarya</taxon>
        <taxon>Ascomycota</taxon>
        <taxon>Pezizomycotina</taxon>
        <taxon>Dothideomycetes</taxon>
        <taxon>Dothideomycetidae</taxon>
        <taxon>Mycosphaerellales</taxon>
        <taxon>Mycosphaerellaceae</taxon>
        <taxon>Fulvia</taxon>
    </lineage>
</organism>
<dbReference type="KEGG" id="ffu:CLAFUR5_14371"/>
<gene>
    <name evidence="2" type="ORF">CLAFUR5_14371</name>
</gene>
<sequence>MASNAFAADTSPGSSQATSPGFRQALKGDGSHRQTSRKHLTHTGYFDEPVSPAATETTAATPFSHGMSSVRSPLSIASASSWSNDSIHDIGGTIGQGFKKSQPDSVSREQAGDLDIATPASAHLEEPRLPTIQIQEPVDPLRPWLGTTPVPSSRDHDEDEVQEDYGVQTAVAVQVLPSLPSSSQHVDSIEPLQRPHEGNPLDAHLLHFNTAQNAPRPRQVDDKQGILRKKGKRKLLTQKYIF</sequence>
<reference evidence="2" key="2">
    <citation type="journal article" date="2022" name="Microb. Genom.">
        <title>A chromosome-scale genome assembly of the tomato pathogen Cladosporium fulvum reveals a compartmentalized genome architecture and the presence of a dispensable chromosome.</title>
        <authorList>
            <person name="Zaccaron A.Z."/>
            <person name="Chen L.H."/>
            <person name="Samaras A."/>
            <person name="Stergiopoulos I."/>
        </authorList>
    </citation>
    <scope>NUCLEOTIDE SEQUENCE</scope>
    <source>
        <strain evidence="2">Race5_Kim</strain>
    </source>
</reference>
<protein>
    <submittedName>
        <fullName evidence="2">Uncharacterized protein</fullName>
    </submittedName>
</protein>
<accession>A0A9Q8UWD3</accession>
<dbReference type="EMBL" id="CP090175">
    <property type="protein sequence ID" value="UJO24896.1"/>
    <property type="molecule type" value="Genomic_DNA"/>
</dbReference>
<feature type="compositionally biased region" description="Polar residues" evidence="1">
    <location>
        <begin position="11"/>
        <end position="21"/>
    </location>
</feature>
<dbReference type="GeneID" id="71994249"/>
<dbReference type="Proteomes" id="UP000756132">
    <property type="component" value="Chromosome 13"/>
</dbReference>
<evidence type="ECO:0000313" key="3">
    <source>
        <dbReference type="Proteomes" id="UP000756132"/>
    </source>
</evidence>
<feature type="region of interest" description="Disordered" evidence="1">
    <location>
        <begin position="120"/>
        <end position="158"/>
    </location>
</feature>
<name>A0A9Q8UWD3_PASFU</name>
<evidence type="ECO:0000256" key="1">
    <source>
        <dbReference type="SAM" id="MobiDB-lite"/>
    </source>
</evidence>
<dbReference type="RefSeq" id="XP_047769262.1">
    <property type="nucleotide sequence ID" value="XM_047913519.1"/>
</dbReference>
<feature type="region of interest" description="Disordered" evidence="1">
    <location>
        <begin position="1"/>
        <end position="70"/>
    </location>
</feature>
<keyword evidence="3" id="KW-1185">Reference proteome</keyword>
<proteinExistence type="predicted"/>
<reference evidence="2" key="1">
    <citation type="submission" date="2021-12" db="EMBL/GenBank/DDBJ databases">
        <authorList>
            <person name="Zaccaron A."/>
            <person name="Stergiopoulos I."/>
        </authorList>
    </citation>
    <scope>NUCLEOTIDE SEQUENCE</scope>
    <source>
        <strain evidence="2">Race5_Kim</strain>
    </source>
</reference>